<feature type="domain" description="DUF4220" evidence="3">
    <location>
        <begin position="40"/>
        <end position="355"/>
    </location>
</feature>
<evidence type="ECO:0000256" key="1">
    <source>
        <dbReference type="SAM" id="MobiDB-lite"/>
    </source>
</evidence>
<dbReference type="AlphaFoldDB" id="A0ABC9E1V6"/>
<gene>
    <name evidence="4" type="ORF">URODEC1_LOCUS91011</name>
</gene>
<keyword evidence="2" id="KW-1133">Transmembrane helix</keyword>
<dbReference type="EMBL" id="OZ075145">
    <property type="protein sequence ID" value="CAL5049461.1"/>
    <property type="molecule type" value="Genomic_DNA"/>
</dbReference>
<feature type="transmembrane region" description="Helical" evidence="2">
    <location>
        <begin position="333"/>
        <end position="356"/>
    </location>
</feature>
<evidence type="ECO:0000313" key="5">
    <source>
        <dbReference type="Proteomes" id="UP001497457"/>
    </source>
</evidence>
<dbReference type="Pfam" id="PF13968">
    <property type="entry name" value="DUF4220"/>
    <property type="match status" value="1"/>
</dbReference>
<dbReference type="Proteomes" id="UP001497457">
    <property type="component" value="Chromosome 35b"/>
</dbReference>
<feature type="region of interest" description="Disordered" evidence="1">
    <location>
        <begin position="682"/>
        <end position="702"/>
    </location>
</feature>
<feature type="transmembrane region" description="Helical" evidence="2">
    <location>
        <begin position="7"/>
        <end position="25"/>
    </location>
</feature>
<name>A0ABC9E1V6_9POAL</name>
<dbReference type="Pfam" id="PF04578">
    <property type="entry name" value="DUF594"/>
    <property type="match status" value="1"/>
</dbReference>
<dbReference type="InterPro" id="IPR025315">
    <property type="entry name" value="DUF4220"/>
</dbReference>
<reference evidence="4" key="1">
    <citation type="submission" date="2024-10" db="EMBL/GenBank/DDBJ databases">
        <authorList>
            <person name="Ryan C."/>
        </authorList>
    </citation>
    <scope>NUCLEOTIDE SEQUENCE [LARGE SCALE GENOMIC DNA]</scope>
</reference>
<dbReference type="PANTHER" id="PTHR31325">
    <property type="entry name" value="OS01G0798800 PROTEIN-RELATED"/>
    <property type="match status" value="1"/>
</dbReference>
<sequence length="702" mass="79360">MKWWEEWQLRILVLGSLFIQFILFFGGTLRNSRKAKFIVWLAYIVGDAVAIYALATIFSRQKLHKTDEEVKAGSLEVVWVPVLLIHLGGQFTISAYSLEDNELWRRHVITLVTQVTVAMYVFCKWWSCDGTLLVAAILLFVIGIIKFAEKPWALRRASFERVQSSSSSLSPPRKQTTFAAYWTWCTSNYVEYNEALKNRRMEREECESLEDYVQKASKAVQDTVAATNSHEEEGWGDWIDSTIGHTNYFVDVIAPYSVRLTELQCFLKLDALRRYQFMDRYFGTKFSIMYSNSRTFGSPLGTILHVIAFPCLGIASVVLFAKSRKDGFNVNDIRVTYVLFCGAAALELSLYLLFIPVCFPNFMLRCFPSTTWVFQSNLLSYYARKKKPTFLMKLAPFNFLRDLVNKSWYVGHVQSAGDILQIVTEYAVYGWKFYINGDAARYKRFNNFRGQLILNIHGQMEEIGWSLSTRFDESVLVWHIATDLCLHYPTENPQILGATELSKHISNYMMYLLFTQPEVLIPGARPSLYSSASDEIDLLLGNSEALDGEESIARTILKAKKTTEGTLVHRACKLAEALMGLDQNTRCRVIQGVWTEMLCYSVSRRRGYLQIKSMGGGKDILVHVWVLWAFMGMETWVERYHRFEHSEEDGGAGGVGATAAGGVGAAAAVGGGEEAYCVGVSSSSGSHTSSWEADQSEGITAV</sequence>
<accession>A0ABC9E1V6</accession>
<dbReference type="InterPro" id="IPR007658">
    <property type="entry name" value="DUF594"/>
</dbReference>
<feature type="transmembrane region" description="Helical" evidence="2">
    <location>
        <begin position="130"/>
        <end position="148"/>
    </location>
</feature>
<keyword evidence="5" id="KW-1185">Reference proteome</keyword>
<evidence type="ECO:0000259" key="3">
    <source>
        <dbReference type="Pfam" id="PF13968"/>
    </source>
</evidence>
<protein>
    <recommendedName>
        <fullName evidence="3">DUF4220 domain-containing protein</fullName>
    </recommendedName>
</protein>
<keyword evidence="2" id="KW-0812">Transmembrane</keyword>
<organism evidence="4 5">
    <name type="scientific">Urochloa decumbens</name>
    <dbReference type="NCBI Taxonomy" id="240449"/>
    <lineage>
        <taxon>Eukaryota</taxon>
        <taxon>Viridiplantae</taxon>
        <taxon>Streptophyta</taxon>
        <taxon>Embryophyta</taxon>
        <taxon>Tracheophyta</taxon>
        <taxon>Spermatophyta</taxon>
        <taxon>Magnoliopsida</taxon>
        <taxon>Liliopsida</taxon>
        <taxon>Poales</taxon>
        <taxon>Poaceae</taxon>
        <taxon>PACMAD clade</taxon>
        <taxon>Panicoideae</taxon>
        <taxon>Panicodae</taxon>
        <taxon>Paniceae</taxon>
        <taxon>Melinidinae</taxon>
        <taxon>Urochloa</taxon>
    </lineage>
</organism>
<proteinExistence type="predicted"/>
<feature type="transmembrane region" description="Helical" evidence="2">
    <location>
        <begin position="302"/>
        <end position="321"/>
    </location>
</feature>
<evidence type="ECO:0000256" key="2">
    <source>
        <dbReference type="SAM" id="Phobius"/>
    </source>
</evidence>
<evidence type="ECO:0000313" key="4">
    <source>
        <dbReference type="EMBL" id="CAL5049461.1"/>
    </source>
</evidence>
<keyword evidence="2" id="KW-0472">Membrane</keyword>
<feature type="transmembrane region" description="Helical" evidence="2">
    <location>
        <begin position="37"/>
        <end position="58"/>
    </location>
</feature>